<dbReference type="Gene3D" id="1.10.287.130">
    <property type="match status" value="1"/>
</dbReference>
<dbReference type="PROSITE" id="PS50109">
    <property type="entry name" value="HIS_KIN"/>
    <property type="match status" value="1"/>
</dbReference>
<keyword evidence="5" id="KW-0808">Transferase</keyword>
<dbReference type="Pfam" id="PF00512">
    <property type="entry name" value="HisKA"/>
    <property type="match status" value="1"/>
</dbReference>
<evidence type="ECO:0000256" key="5">
    <source>
        <dbReference type="ARBA" id="ARBA00022679"/>
    </source>
</evidence>
<dbReference type="SMART" id="SM00387">
    <property type="entry name" value="HATPase_c"/>
    <property type="match status" value="1"/>
</dbReference>
<sequence>MILAVAVILLTAKIWSMRHGAARLRKDFGEKLREDTNVGLMMDCQDKEMLKLAADLDRQLLLLRRARLQYELGDQEIKTAVTNISHDLRTPLTAISGYLQLLKSEKMTEQAKEYVGVIENRTEAMRQLTEELFSYSVVTTASQYRKEEEVLLGEILEDSIASMYGALVEKNIHLEVRMPEKKIRVKANRSGLMRVFGNIINNALKYSDGDLLIRLEEDGEVSFSNHARELDEVEAGKLFQRFYTVQNGRESTGLGLSIARALVEQMGGKIWARKEEEWFTIRILLQAVVKNG</sequence>
<protein>
    <recommendedName>
        <fullName evidence="3">histidine kinase</fullName>
        <ecNumber evidence="3">2.7.13.3</ecNumber>
    </recommendedName>
</protein>
<dbReference type="CDD" id="cd00082">
    <property type="entry name" value="HisKA"/>
    <property type="match status" value="1"/>
</dbReference>
<name>A0A9D3AJB5_9FIRM</name>
<dbReference type="GO" id="GO:0000155">
    <property type="term" value="F:phosphorelay sensor kinase activity"/>
    <property type="evidence" value="ECO:0007669"/>
    <property type="project" value="InterPro"/>
</dbReference>
<dbReference type="EC" id="2.7.13.3" evidence="3"/>
<dbReference type="InterPro" id="IPR050351">
    <property type="entry name" value="BphY/WalK/GraS-like"/>
</dbReference>
<dbReference type="PANTHER" id="PTHR45453:SF1">
    <property type="entry name" value="PHOSPHATE REGULON SENSOR PROTEIN PHOR"/>
    <property type="match status" value="1"/>
</dbReference>
<dbReference type="RefSeq" id="WP_242872706.1">
    <property type="nucleotide sequence ID" value="NZ_CABMJS010000010.1"/>
</dbReference>
<dbReference type="SMART" id="SM00388">
    <property type="entry name" value="HisKA"/>
    <property type="match status" value="1"/>
</dbReference>
<dbReference type="Pfam" id="PF02518">
    <property type="entry name" value="HATPase_c"/>
    <property type="match status" value="1"/>
</dbReference>
<keyword evidence="7" id="KW-0902">Two-component regulatory system</keyword>
<dbReference type="EMBL" id="DYXE01000070">
    <property type="protein sequence ID" value="HJH50194.1"/>
    <property type="molecule type" value="Genomic_DNA"/>
</dbReference>
<reference evidence="9" key="2">
    <citation type="submission" date="2021-09" db="EMBL/GenBank/DDBJ databases">
        <authorList>
            <person name="Gilroy R."/>
        </authorList>
    </citation>
    <scope>NUCLEOTIDE SEQUENCE</scope>
    <source>
        <strain evidence="9">USAMLcec4-12693</strain>
    </source>
</reference>
<keyword evidence="4" id="KW-0597">Phosphoprotein</keyword>
<evidence type="ECO:0000259" key="8">
    <source>
        <dbReference type="PROSITE" id="PS50109"/>
    </source>
</evidence>
<dbReference type="PANTHER" id="PTHR45453">
    <property type="entry name" value="PHOSPHATE REGULON SENSOR PROTEIN PHOR"/>
    <property type="match status" value="1"/>
</dbReference>
<evidence type="ECO:0000256" key="2">
    <source>
        <dbReference type="ARBA" id="ARBA00004370"/>
    </source>
</evidence>
<evidence type="ECO:0000313" key="9">
    <source>
        <dbReference type="EMBL" id="HJH50194.1"/>
    </source>
</evidence>
<dbReference type="InterPro" id="IPR036097">
    <property type="entry name" value="HisK_dim/P_sf"/>
</dbReference>
<evidence type="ECO:0000256" key="1">
    <source>
        <dbReference type="ARBA" id="ARBA00000085"/>
    </source>
</evidence>
<dbReference type="InterPro" id="IPR036890">
    <property type="entry name" value="HATPase_C_sf"/>
</dbReference>
<dbReference type="InterPro" id="IPR004358">
    <property type="entry name" value="Sig_transdc_His_kin-like_C"/>
</dbReference>
<dbReference type="SUPFAM" id="SSF47384">
    <property type="entry name" value="Homodimeric domain of signal transducing histidine kinase"/>
    <property type="match status" value="1"/>
</dbReference>
<dbReference type="AlphaFoldDB" id="A0A9D3AJB5"/>
<evidence type="ECO:0000256" key="7">
    <source>
        <dbReference type="ARBA" id="ARBA00023012"/>
    </source>
</evidence>
<dbReference type="Gene3D" id="3.30.565.10">
    <property type="entry name" value="Histidine kinase-like ATPase, C-terminal domain"/>
    <property type="match status" value="1"/>
</dbReference>
<comment type="catalytic activity">
    <reaction evidence="1">
        <text>ATP + protein L-histidine = ADP + protein N-phospho-L-histidine.</text>
        <dbReference type="EC" id="2.7.13.3"/>
    </reaction>
</comment>
<dbReference type="GO" id="GO:0004721">
    <property type="term" value="F:phosphoprotein phosphatase activity"/>
    <property type="evidence" value="ECO:0007669"/>
    <property type="project" value="TreeGrafter"/>
</dbReference>
<comment type="subcellular location">
    <subcellularLocation>
        <location evidence="2">Membrane</location>
    </subcellularLocation>
</comment>
<reference evidence="9" key="1">
    <citation type="journal article" date="2021" name="PeerJ">
        <title>Extensive microbial diversity within the chicken gut microbiome revealed by metagenomics and culture.</title>
        <authorList>
            <person name="Gilroy R."/>
            <person name="Ravi A."/>
            <person name="Getino M."/>
            <person name="Pursley I."/>
            <person name="Horton D.L."/>
            <person name="Alikhan N.F."/>
            <person name="Baker D."/>
            <person name="Gharbi K."/>
            <person name="Hall N."/>
            <person name="Watson M."/>
            <person name="Adriaenssens E.M."/>
            <person name="Foster-Nyarko E."/>
            <person name="Jarju S."/>
            <person name="Secka A."/>
            <person name="Antonio M."/>
            <person name="Oren A."/>
            <person name="Chaudhuri R.R."/>
            <person name="La Ragione R."/>
            <person name="Hildebrand F."/>
            <person name="Pallen M.J."/>
        </authorList>
    </citation>
    <scope>NUCLEOTIDE SEQUENCE</scope>
    <source>
        <strain evidence="9">USAMLcec4-12693</strain>
    </source>
</reference>
<dbReference type="InterPro" id="IPR003661">
    <property type="entry name" value="HisK_dim/P_dom"/>
</dbReference>
<organism evidence="9 10">
    <name type="scientific">Merdimonas faecis</name>
    <dbReference type="NCBI Taxonomy" id="1653435"/>
    <lineage>
        <taxon>Bacteria</taxon>
        <taxon>Bacillati</taxon>
        <taxon>Bacillota</taxon>
        <taxon>Clostridia</taxon>
        <taxon>Lachnospirales</taxon>
        <taxon>Lachnospiraceae</taxon>
        <taxon>Merdimonas</taxon>
    </lineage>
</organism>
<accession>A0A9D3AJB5</accession>
<dbReference type="Proteomes" id="UP000813420">
    <property type="component" value="Unassembled WGS sequence"/>
</dbReference>
<gene>
    <name evidence="9" type="ORF">K8V39_08025</name>
</gene>
<dbReference type="InterPro" id="IPR003594">
    <property type="entry name" value="HATPase_dom"/>
</dbReference>
<proteinExistence type="predicted"/>
<evidence type="ECO:0000256" key="3">
    <source>
        <dbReference type="ARBA" id="ARBA00012438"/>
    </source>
</evidence>
<comment type="caution">
    <text evidence="9">The sequence shown here is derived from an EMBL/GenBank/DDBJ whole genome shotgun (WGS) entry which is preliminary data.</text>
</comment>
<dbReference type="GO" id="GO:0016036">
    <property type="term" value="P:cellular response to phosphate starvation"/>
    <property type="evidence" value="ECO:0007669"/>
    <property type="project" value="TreeGrafter"/>
</dbReference>
<evidence type="ECO:0000256" key="4">
    <source>
        <dbReference type="ARBA" id="ARBA00022553"/>
    </source>
</evidence>
<evidence type="ECO:0000313" key="10">
    <source>
        <dbReference type="Proteomes" id="UP000813420"/>
    </source>
</evidence>
<dbReference type="SUPFAM" id="SSF55874">
    <property type="entry name" value="ATPase domain of HSP90 chaperone/DNA topoisomerase II/histidine kinase"/>
    <property type="match status" value="1"/>
</dbReference>
<dbReference type="InterPro" id="IPR005467">
    <property type="entry name" value="His_kinase_dom"/>
</dbReference>
<dbReference type="PRINTS" id="PR00344">
    <property type="entry name" value="BCTRLSENSOR"/>
</dbReference>
<feature type="domain" description="Histidine kinase" evidence="8">
    <location>
        <begin position="83"/>
        <end position="289"/>
    </location>
</feature>
<evidence type="ECO:0000256" key="6">
    <source>
        <dbReference type="ARBA" id="ARBA00022777"/>
    </source>
</evidence>
<keyword evidence="6 9" id="KW-0418">Kinase</keyword>
<dbReference type="GO" id="GO:0005886">
    <property type="term" value="C:plasma membrane"/>
    <property type="evidence" value="ECO:0007669"/>
    <property type="project" value="TreeGrafter"/>
</dbReference>